<protein>
    <recommendedName>
        <fullName evidence="1">PIN domain-containing protein</fullName>
    </recommendedName>
</protein>
<gene>
    <name evidence="2" type="ORF">OR37_02128</name>
</gene>
<reference evidence="2 3" key="1">
    <citation type="journal article" date="2013" name="Genome Announc.">
        <title>Draft Genome Sequence for Caulobacter sp. Strain OR37, a Bacterium Tolerant to Heavy Metals.</title>
        <authorList>
            <person name="Utturkar S.M."/>
            <person name="Bollmann A."/>
            <person name="Brzoska R.M."/>
            <person name="Klingeman D.M."/>
            <person name="Epstein S.E."/>
            <person name="Palumbo A.V."/>
            <person name="Brown S.D."/>
        </authorList>
    </citation>
    <scope>NUCLEOTIDE SEQUENCE [LARGE SCALE GENOMIC DNA]</scope>
    <source>
        <strain evidence="2 3">OR37</strain>
    </source>
</reference>
<name>R0E8S7_CAUVI</name>
<dbReference type="InterPro" id="IPR029060">
    <property type="entry name" value="PIN-like_dom_sf"/>
</dbReference>
<dbReference type="CDD" id="cd09871">
    <property type="entry name" value="PIN_MtVapC28-VapC30-like"/>
    <property type="match status" value="1"/>
</dbReference>
<dbReference type="SUPFAM" id="SSF88723">
    <property type="entry name" value="PIN domain-like"/>
    <property type="match status" value="1"/>
</dbReference>
<keyword evidence="3" id="KW-1185">Reference proteome</keyword>
<sequence precursor="true">MSAATYVEYVAVLARRFPRFAAADWAERVVAGLGIKVVDVTAAHALLAADALETYGRARHQAGLNYGDSFAYALAKATGEPLLFKGDDFAKTDVVAAAY</sequence>
<dbReference type="AlphaFoldDB" id="R0E8S7"/>
<dbReference type="Pfam" id="PF01850">
    <property type="entry name" value="PIN"/>
    <property type="match status" value="1"/>
</dbReference>
<dbReference type="EMBL" id="APMP01000011">
    <property type="protein sequence ID" value="ENZ81893.1"/>
    <property type="molecule type" value="Genomic_DNA"/>
</dbReference>
<dbReference type="PATRIC" id="fig|1292034.3.peg.2111"/>
<organism evidence="2 3">
    <name type="scientific">Caulobacter vibrioides OR37</name>
    <dbReference type="NCBI Taxonomy" id="1292034"/>
    <lineage>
        <taxon>Bacteria</taxon>
        <taxon>Pseudomonadati</taxon>
        <taxon>Pseudomonadota</taxon>
        <taxon>Alphaproteobacteria</taxon>
        <taxon>Caulobacterales</taxon>
        <taxon>Caulobacteraceae</taxon>
        <taxon>Caulobacter</taxon>
    </lineage>
</organism>
<comment type="caution">
    <text evidence="2">The sequence shown here is derived from an EMBL/GenBank/DDBJ whole genome shotgun (WGS) entry which is preliminary data.</text>
</comment>
<evidence type="ECO:0000313" key="2">
    <source>
        <dbReference type="EMBL" id="ENZ81893.1"/>
    </source>
</evidence>
<accession>R0E8S7</accession>
<feature type="domain" description="PIN" evidence="1">
    <location>
        <begin position="1"/>
        <end position="93"/>
    </location>
</feature>
<dbReference type="InterPro" id="IPR002716">
    <property type="entry name" value="PIN_dom"/>
</dbReference>
<dbReference type="STRING" id="1292034.OR37_02128"/>
<dbReference type="Proteomes" id="UP000013063">
    <property type="component" value="Unassembled WGS sequence"/>
</dbReference>
<dbReference type="eggNOG" id="COG3742">
    <property type="taxonomic scope" value="Bacteria"/>
</dbReference>
<evidence type="ECO:0000313" key="3">
    <source>
        <dbReference type="Proteomes" id="UP000013063"/>
    </source>
</evidence>
<dbReference type="Gene3D" id="3.40.50.1010">
    <property type="entry name" value="5'-nuclease"/>
    <property type="match status" value="1"/>
</dbReference>
<evidence type="ECO:0000259" key="1">
    <source>
        <dbReference type="Pfam" id="PF01850"/>
    </source>
</evidence>
<proteinExistence type="predicted"/>